<dbReference type="Pfam" id="PF00990">
    <property type="entry name" value="GGDEF"/>
    <property type="match status" value="1"/>
</dbReference>
<dbReference type="InterPro" id="IPR052163">
    <property type="entry name" value="DGC-Regulatory_Protein"/>
</dbReference>
<dbReference type="Proteomes" id="UP000623419">
    <property type="component" value="Unassembled WGS sequence"/>
</dbReference>
<dbReference type="SMART" id="SM01079">
    <property type="entry name" value="CHASE"/>
    <property type="match status" value="1"/>
</dbReference>
<dbReference type="InterPro" id="IPR000160">
    <property type="entry name" value="GGDEF_dom"/>
</dbReference>
<dbReference type="PROSITE" id="PS50839">
    <property type="entry name" value="CHASE"/>
    <property type="match status" value="1"/>
</dbReference>
<dbReference type="InterPro" id="IPR029787">
    <property type="entry name" value="Nucleotide_cyclase"/>
</dbReference>
<keyword evidence="2" id="KW-0812">Transmembrane</keyword>
<evidence type="ECO:0000256" key="4">
    <source>
        <dbReference type="ARBA" id="ARBA00023136"/>
    </source>
</evidence>
<dbReference type="Pfam" id="PF03924">
    <property type="entry name" value="CHASE"/>
    <property type="match status" value="1"/>
</dbReference>
<dbReference type="Gene3D" id="3.30.450.350">
    <property type="entry name" value="CHASE domain"/>
    <property type="match status" value="1"/>
</dbReference>
<dbReference type="EMBL" id="BMKC01000001">
    <property type="protein sequence ID" value="GGA72794.1"/>
    <property type="molecule type" value="Genomic_DNA"/>
</dbReference>
<evidence type="ECO:0000313" key="7">
    <source>
        <dbReference type="EMBL" id="GGA72794.1"/>
    </source>
</evidence>
<evidence type="ECO:0000259" key="6">
    <source>
        <dbReference type="PROSITE" id="PS50887"/>
    </source>
</evidence>
<comment type="caution">
    <text evidence="7">The sequence shown here is derived from an EMBL/GenBank/DDBJ whole genome shotgun (WGS) entry which is preliminary data.</text>
</comment>
<evidence type="ECO:0000256" key="1">
    <source>
        <dbReference type="ARBA" id="ARBA00004370"/>
    </source>
</evidence>
<name>A0ABQ1HDU1_9GAMM</name>
<dbReference type="SUPFAM" id="SSF55073">
    <property type="entry name" value="Nucleotide cyclase"/>
    <property type="match status" value="1"/>
</dbReference>
<sequence>MPEQAQPVPGIEGLEGAGIAGTKGQHQILVGRLTLHGLRVRSFPGRVKRIRAGPPQALYIAAMAGPDATTESFPATGADLAGGWLRPGKPLFVGLLVLALGVYLSISTAQLERERYLSERQSRVQRELSDFRAQLETQVYAHVGLVRGLAVQVIRQEGISDAEFKAIAAELVRGQPQIRDLSLAPGFVISSVYPEAGNEAALGLDLLADPVQKHATLRAIREDGPLLAGPFELRQGGRALAIRIPLWVERDGVPRLWGAVSLVLDHERVMRDAGILNLEKELQLSIVGRDAAGPGGDIIRGARLPASADAVRVPAFLPGGSWLISAVPLEGWDARAWWQTPGFPARLGLSLLAALAITRILHDRQQIRRLAGRDVLTNLPNRRLALHSLARMIARGRRGDTRFALLSFDLDGFKPVNDTYGHAAGDMLLAEIGRRLSDSVRPGDLVARMGGDEFLVIVTVQSGDDEHWLRAVAARVQAAISRPVPIEGHWVVVGASIGIARFPEDGDDSESLLRRADEAMYRAKNDRAAGVEFAHSLPLGQPPRAGD</sequence>
<dbReference type="InterPro" id="IPR043128">
    <property type="entry name" value="Rev_trsase/Diguanyl_cyclase"/>
</dbReference>
<feature type="domain" description="CHASE" evidence="5">
    <location>
        <begin position="187"/>
        <end position="278"/>
    </location>
</feature>
<dbReference type="SMART" id="SM00267">
    <property type="entry name" value="GGDEF"/>
    <property type="match status" value="1"/>
</dbReference>
<dbReference type="Gene3D" id="3.30.70.270">
    <property type="match status" value="1"/>
</dbReference>
<dbReference type="CDD" id="cd01949">
    <property type="entry name" value="GGDEF"/>
    <property type="match status" value="1"/>
</dbReference>
<keyword evidence="3" id="KW-1133">Transmembrane helix</keyword>
<accession>A0ABQ1HDU1</accession>
<organism evidence="7 8">
    <name type="scientific">Arenimonas soli</name>
    <dbReference type="NCBI Taxonomy" id="2269504"/>
    <lineage>
        <taxon>Bacteria</taxon>
        <taxon>Pseudomonadati</taxon>
        <taxon>Pseudomonadota</taxon>
        <taxon>Gammaproteobacteria</taxon>
        <taxon>Lysobacterales</taxon>
        <taxon>Lysobacteraceae</taxon>
        <taxon>Arenimonas</taxon>
    </lineage>
</organism>
<keyword evidence="4" id="KW-0472">Membrane</keyword>
<comment type="subcellular location">
    <subcellularLocation>
        <location evidence="1">Membrane</location>
    </subcellularLocation>
</comment>
<dbReference type="PANTHER" id="PTHR46663">
    <property type="entry name" value="DIGUANYLATE CYCLASE DGCT-RELATED"/>
    <property type="match status" value="1"/>
</dbReference>
<protein>
    <submittedName>
        <fullName evidence="7">Sensor domain-containing diguanylate cyclase</fullName>
    </submittedName>
</protein>
<dbReference type="PROSITE" id="PS50887">
    <property type="entry name" value="GGDEF"/>
    <property type="match status" value="1"/>
</dbReference>
<dbReference type="InterPro" id="IPR006189">
    <property type="entry name" value="CHASE_dom"/>
</dbReference>
<evidence type="ECO:0000259" key="5">
    <source>
        <dbReference type="PROSITE" id="PS50839"/>
    </source>
</evidence>
<keyword evidence="8" id="KW-1185">Reference proteome</keyword>
<reference evidence="8" key="1">
    <citation type="journal article" date="2019" name="Int. J. Syst. Evol. Microbiol.">
        <title>The Global Catalogue of Microorganisms (GCM) 10K type strain sequencing project: providing services to taxonomists for standard genome sequencing and annotation.</title>
        <authorList>
            <consortium name="The Broad Institute Genomics Platform"/>
            <consortium name="The Broad Institute Genome Sequencing Center for Infectious Disease"/>
            <person name="Wu L."/>
            <person name="Ma J."/>
        </authorList>
    </citation>
    <scope>NUCLEOTIDE SEQUENCE [LARGE SCALE GENOMIC DNA]</scope>
    <source>
        <strain evidence="8">CGMCC 1.15905</strain>
    </source>
</reference>
<evidence type="ECO:0000256" key="3">
    <source>
        <dbReference type="ARBA" id="ARBA00022989"/>
    </source>
</evidence>
<gene>
    <name evidence="7" type="ORF">GCM10011521_08670</name>
</gene>
<feature type="domain" description="GGDEF" evidence="6">
    <location>
        <begin position="401"/>
        <end position="536"/>
    </location>
</feature>
<proteinExistence type="predicted"/>
<dbReference type="InterPro" id="IPR042240">
    <property type="entry name" value="CHASE_sf"/>
</dbReference>
<evidence type="ECO:0000313" key="8">
    <source>
        <dbReference type="Proteomes" id="UP000623419"/>
    </source>
</evidence>
<dbReference type="NCBIfam" id="TIGR00254">
    <property type="entry name" value="GGDEF"/>
    <property type="match status" value="1"/>
</dbReference>
<dbReference type="PANTHER" id="PTHR46663:SF2">
    <property type="entry name" value="GGDEF DOMAIN-CONTAINING PROTEIN"/>
    <property type="match status" value="1"/>
</dbReference>
<evidence type="ECO:0000256" key="2">
    <source>
        <dbReference type="ARBA" id="ARBA00022692"/>
    </source>
</evidence>